<evidence type="ECO:0000256" key="2">
    <source>
        <dbReference type="ARBA" id="ARBA00005179"/>
    </source>
</evidence>
<evidence type="ECO:0000256" key="9">
    <source>
        <dbReference type="PIRSR" id="PIRSR602401-1"/>
    </source>
</evidence>
<dbReference type="InterPro" id="IPR036396">
    <property type="entry name" value="Cyt_P450_sf"/>
</dbReference>
<dbReference type="PANTHER" id="PTHR46300:SF7">
    <property type="entry name" value="P450, PUTATIVE (EUROFUNG)-RELATED"/>
    <property type="match status" value="1"/>
</dbReference>
<dbReference type="AlphaFoldDB" id="A0A8H5AXM4"/>
<gene>
    <name evidence="11" type="ORF">D9619_003411</name>
</gene>
<evidence type="ECO:0000313" key="11">
    <source>
        <dbReference type="EMBL" id="KAF5312819.1"/>
    </source>
</evidence>
<evidence type="ECO:0000256" key="7">
    <source>
        <dbReference type="ARBA" id="ARBA00023004"/>
    </source>
</evidence>
<protein>
    <recommendedName>
        <fullName evidence="13">Cytochrome P450</fullName>
    </recommendedName>
</protein>
<evidence type="ECO:0000256" key="10">
    <source>
        <dbReference type="RuleBase" id="RU000461"/>
    </source>
</evidence>
<evidence type="ECO:0000256" key="1">
    <source>
        <dbReference type="ARBA" id="ARBA00001971"/>
    </source>
</evidence>
<evidence type="ECO:0000313" key="12">
    <source>
        <dbReference type="Proteomes" id="UP000567179"/>
    </source>
</evidence>
<dbReference type="GO" id="GO:0004497">
    <property type="term" value="F:monooxygenase activity"/>
    <property type="evidence" value="ECO:0007669"/>
    <property type="project" value="UniProtKB-KW"/>
</dbReference>
<dbReference type="InterPro" id="IPR050364">
    <property type="entry name" value="Cytochrome_P450_fung"/>
</dbReference>
<comment type="pathway">
    <text evidence="2">Secondary metabolite biosynthesis.</text>
</comment>
<evidence type="ECO:0008006" key="13">
    <source>
        <dbReference type="Google" id="ProtNLM"/>
    </source>
</evidence>
<evidence type="ECO:0000256" key="5">
    <source>
        <dbReference type="ARBA" id="ARBA00022723"/>
    </source>
</evidence>
<dbReference type="SUPFAM" id="SSF48264">
    <property type="entry name" value="Cytochrome P450"/>
    <property type="match status" value="1"/>
</dbReference>
<keyword evidence="12" id="KW-1185">Reference proteome</keyword>
<evidence type="ECO:0000256" key="6">
    <source>
        <dbReference type="ARBA" id="ARBA00023002"/>
    </source>
</evidence>
<proteinExistence type="inferred from homology"/>
<evidence type="ECO:0000256" key="4">
    <source>
        <dbReference type="ARBA" id="ARBA00022617"/>
    </source>
</evidence>
<keyword evidence="6 10" id="KW-0560">Oxidoreductase</keyword>
<organism evidence="11 12">
    <name type="scientific">Psilocybe cf. subviscida</name>
    <dbReference type="NCBI Taxonomy" id="2480587"/>
    <lineage>
        <taxon>Eukaryota</taxon>
        <taxon>Fungi</taxon>
        <taxon>Dikarya</taxon>
        <taxon>Basidiomycota</taxon>
        <taxon>Agaricomycotina</taxon>
        <taxon>Agaricomycetes</taxon>
        <taxon>Agaricomycetidae</taxon>
        <taxon>Agaricales</taxon>
        <taxon>Agaricineae</taxon>
        <taxon>Strophariaceae</taxon>
        <taxon>Psilocybe</taxon>
    </lineage>
</organism>
<dbReference type="GO" id="GO:0016705">
    <property type="term" value="F:oxidoreductase activity, acting on paired donors, with incorporation or reduction of molecular oxygen"/>
    <property type="evidence" value="ECO:0007669"/>
    <property type="project" value="InterPro"/>
</dbReference>
<keyword evidence="5 9" id="KW-0479">Metal-binding</keyword>
<sequence>MNSFLAALLVVTAVASYALRILLKRQSRSPLPPGPAGYPVIGNVFGVANHHLWLMYADWSKTYGSDIVSYETYGCTTVVLNSHKAATELLEKRSYNYSDRPRLIMTDELMGWGWDFAHMRYGDWWRRHRKAFHQYFQPRNLPSYYPIQIKMTLRLLEKLGTAPDNFHEHIRQMVSSVVLHTTYGYEAQAENDYYIKLVNKAIPPLLEVVHKTFIVDYFPLLKHVPDWFPGAGFKRKAAASYKDVMAVPELPFHKVKEQMVTGTPQPSFVSDSLHRVMAGNTSVSSDEEEIIKNSAGIMYLAGSDTTASLLLAWQLAMLHNPDVQKRAQMEINKVCGQSRLPDFSDRPLLPYVEATVLETTRWHAVFPLSLPHRAINEDQYDGYRIPAGATITPNAWAILHDSDLYPEPFRFSPERFLDERQEKVTFKKQPDPTLAGGFGYGRRICPGRHFAMNTSWIAVANILATYDLSKARDAQGSVIEPQIRFKDGLVSHPEPYKIQYDMRSKDVQKWIESAKLAT</sequence>
<dbReference type="PROSITE" id="PS00086">
    <property type="entry name" value="CYTOCHROME_P450"/>
    <property type="match status" value="1"/>
</dbReference>
<dbReference type="GO" id="GO:0020037">
    <property type="term" value="F:heme binding"/>
    <property type="evidence" value="ECO:0007669"/>
    <property type="project" value="InterPro"/>
</dbReference>
<dbReference type="Proteomes" id="UP000567179">
    <property type="component" value="Unassembled WGS sequence"/>
</dbReference>
<name>A0A8H5AXM4_9AGAR</name>
<dbReference type="Gene3D" id="1.10.630.10">
    <property type="entry name" value="Cytochrome P450"/>
    <property type="match status" value="1"/>
</dbReference>
<comment type="caution">
    <text evidence="11">The sequence shown here is derived from an EMBL/GenBank/DDBJ whole genome shotgun (WGS) entry which is preliminary data.</text>
</comment>
<dbReference type="PANTHER" id="PTHR46300">
    <property type="entry name" value="P450, PUTATIVE (EUROFUNG)-RELATED-RELATED"/>
    <property type="match status" value="1"/>
</dbReference>
<dbReference type="PRINTS" id="PR00463">
    <property type="entry name" value="EP450I"/>
</dbReference>
<keyword evidence="7 9" id="KW-0408">Iron</keyword>
<feature type="binding site" description="axial binding residue" evidence="9">
    <location>
        <position position="445"/>
    </location>
    <ligand>
        <name>heme</name>
        <dbReference type="ChEBI" id="CHEBI:30413"/>
    </ligand>
    <ligandPart>
        <name>Fe</name>
        <dbReference type="ChEBI" id="CHEBI:18248"/>
    </ligandPart>
</feature>
<dbReference type="OrthoDB" id="2789670at2759"/>
<keyword evidence="4 9" id="KW-0349">Heme</keyword>
<dbReference type="EMBL" id="JAACJJ010000056">
    <property type="protein sequence ID" value="KAF5312819.1"/>
    <property type="molecule type" value="Genomic_DNA"/>
</dbReference>
<comment type="similarity">
    <text evidence="3 10">Belongs to the cytochrome P450 family.</text>
</comment>
<dbReference type="InterPro" id="IPR001128">
    <property type="entry name" value="Cyt_P450"/>
</dbReference>
<dbReference type="InterPro" id="IPR017972">
    <property type="entry name" value="Cyt_P450_CS"/>
</dbReference>
<reference evidence="11 12" key="1">
    <citation type="journal article" date="2020" name="ISME J.">
        <title>Uncovering the hidden diversity of litter-decomposition mechanisms in mushroom-forming fungi.</title>
        <authorList>
            <person name="Floudas D."/>
            <person name="Bentzer J."/>
            <person name="Ahren D."/>
            <person name="Johansson T."/>
            <person name="Persson P."/>
            <person name="Tunlid A."/>
        </authorList>
    </citation>
    <scope>NUCLEOTIDE SEQUENCE [LARGE SCALE GENOMIC DNA]</scope>
    <source>
        <strain evidence="11 12">CBS 101986</strain>
    </source>
</reference>
<evidence type="ECO:0000256" key="3">
    <source>
        <dbReference type="ARBA" id="ARBA00010617"/>
    </source>
</evidence>
<accession>A0A8H5AXM4</accession>
<dbReference type="CDD" id="cd11065">
    <property type="entry name" value="CYP64-like"/>
    <property type="match status" value="1"/>
</dbReference>
<dbReference type="InterPro" id="IPR002401">
    <property type="entry name" value="Cyt_P450_E_grp-I"/>
</dbReference>
<dbReference type="Pfam" id="PF00067">
    <property type="entry name" value="p450"/>
    <property type="match status" value="1"/>
</dbReference>
<comment type="cofactor">
    <cofactor evidence="1 9">
        <name>heme</name>
        <dbReference type="ChEBI" id="CHEBI:30413"/>
    </cofactor>
</comment>
<keyword evidence="8 10" id="KW-0503">Monooxygenase</keyword>
<dbReference type="GO" id="GO:0005506">
    <property type="term" value="F:iron ion binding"/>
    <property type="evidence" value="ECO:0007669"/>
    <property type="project" value="InterPro"/>
</dbReference>
<evidence type="ECO:0000256" key="8">
    <source>
        <dbReference type="ARBA" id="ARBA00023033"/>
    </source>
</evidence>